<protein>
    <submittedName>
        <fullName evidence="4">PGA biosynthesis protein CapA isoform X2</fullName>
    </submittedName>
</protein>
<dbReference type="Proteomes" id="UP001652625">
    <property type="component" value="Chromosome 02"/>
</dbReference>
<dbReference type="SUPFAM" id="SSF56300">
    <property type="entry name" value="Metallo-dependent phosphatases"/>
    <property type="match status" value="1"/>
</dbReference>
<evidence type="ECO:0000256" key="1">
    <source>
        <dbReference type="SAM" id="Phobius"/>
    </source>
</evidence>
<feature type="transmembrane region" description="Helical" evidence="1">
    <location>
        <begin position="76"/>
        <end position="94"/>
    </location>
</feature>
<keyword evidence="1" id="KW-0472">Membrane</keyword>
<reference evidence="3" key="1">
    <citation type="submission" date="2025-05" db="UniProtKB">
        <authorList>
            <consortium name="RefSeq"/>
        </authorList>
    </citation>
    <scope>NUCLEOTIDE SEQUENCE [LARGE SCALE GENOMIC DNA]</scope>
</reference>
<accession>A0ABM4BFR0</accession>
<keyword evidence="3" id="KW-1185">Reference proteome</keyword>
<sequence>MKCVLFQTTRFQFIGALVLIAMESLKSVDVVVGIFHWGDEYAVLPEKGSFLKIANFLNPHFDVVVGMHQHVISGHFYFKGTLFVLGLGNFLFPMH</sequence>
<organism evidence="3 4">
    <name type="scientific">Hydra vulgaris</name>
    <name type="common">Hydra</name>
    <name type="synonym">Hydra attenuata</name>
    <dbReference type="NCBI Taxonomy" id="6087"/>
    <lineage>
        <taxon>Eukaryota</taxon>
        <taxon>Metazoa</taxon>
        <taxon>Cnidaria</taxon>
        <taxon>Hydrozoa</taxon>
        <taxon>Hydroidolina</taxon>
        <taxon>Anthoathecata</taxon>
        <taxon>Aplanulata</taxon>
        <taxon>Hydridae</taxon>
        <taxon>Hydra</taxon>
    </lineage>
</organism>
<dbReference type="RefSeq" id="XP_065647816.1">
    <property type="nucleotide sequence ID" value="XM_065791744.1"/>
</dbReference>
<keyword evidence="1" id="KW-0812">Transmembrane</keyword>
<dbReference type="InterPro" id="IPR029052">
    <property type="entry name" value="Metallo-depent_PP-like"/>
</dbReference>
<name>A0ABM4BFR0_HYDVU</name>
<evidence type="ECO:0000313" key="4">
    <source>
        <dbReference type="RefSeq" id="XP_065647816.1"/>
    </source>
</evidence>
<keyword evidence="1" id="KW-1133">Transmembrane helix</keyword>
<proteinExistence type="predicted"/>
<evidence type="ECO:0000259" key="2">
    <source>
        <dbReference type="Pfam" id="PF09587"/>
    </source>
</evidence>
<reference evidence="4" key="2">
    <citation type="submission" date="2025-08" db="UniProtKB">
        <authorList>
            <consortium name="RefSeq"/>
        </authorList>
    </citation>
    <scope>IDENTIFICATION</scope>
</reference>
<dbReference type="Pfam" id="PF09587">
    <property type="entry name" value="PGA_cap"/>
    <property type="match status" value="1"/>
</dbReference>
<gene>
    <name evidence="4" type="primary">LOC100198021</name>
</gene>
<feature type="domain" description="Capsule synthesis protein CapA" evidence="2">
    <location>
        <begin position="23"/>
        <end position="93"/>
    </location>
</feature>
<dbReference type="GeneID" id="100198021"/>
<dbReference type="InterPro" id="IPR019079">
    <property type="entry name" value="Capsule_synth_CapA"/>
</dbReference>
<evidence type="ECO:0000313" key="3">
    <source>
        <dbReference type="Proteomes" id="UP001652625"/>
    </source>
</evidence>